<evidence type="ECO:0000313" key="1">
    <source>
        <dbReference type="EMBL" id="CAA7263512.1"/>
    </source>
</evidence>
<sequence>MSSTLETVQAMLQSVTGLPYCTGTVPLDATNSTLFYRSGDLKADHFSPLQLGIIKSIVESLFHGQREATDTRVELYKLNVYGLGAFFKAHVDTLRSDKMFGSLVVVLPTAHTGGSLIFRHQGNEWTFDSAKAVNEESTPYAAFVAFFSDVEHEV</sequence>
<dbReference type="AlphaFoldDB" id="A0A8S0WR99"/>
<dbReference type="OrthoDB" id="27483at2759"/>
<reference evidence="1 2" key="1">
    <citation type="submission" date="2020-01" db="EMBL/GenBank/DDBJ databases">
        <authorList>
            <person name="Gupta K D."/>
        </authorList>
    </citation>
    <scope>NUCLEOTIDE SEQUENCE [LARGE SCALE GENOMIC DNA]</scope>
</reference>
<dbReference type="PANTHER" id="PTHR33099:SF14">
    <property type="entry name" value="PROLYL 4-HYDROXYLASE ALPHA SUBUNIT FE(2+) 2OG DIOXYGENASE DOMAIN-CONTAINING PROTEIN"/>
    <property type="match status" value="1"/>
</dbReference>
<gene>
    <name evidence="1" type="ORF">AAE3_LOCUS5736</name>
</gene>
<comment type="caution">
    <text evidence="1">The sequence shown here is derived from an EMBL/GenBank/DDBJ whole genome shotgun (WGS) entry which is preliminary data.</text>
</comment>
<accession>A0A8S0WR99</accession>
<protein>
    <recommendedName>
        <fullName evidence="3">Prolyl 4-hydroxylase alpha subunit Fe(2+) 2OG dioxygenase domain-containing protein</fullName>
    </recommendedName>
</protein>
<dbReference type="Proteomes" id="UP000467700">
    <property type="component" value="Unassembled WGS sequence"/>
</dbReference>
<name>A0A8S0WR99_CYCAE</name>
<dbReference type="EMBL" id="CACVBS010000040">
    <property type="protein sequence ID" value="CAA7263512.1"/>
    <property type="molecule type" value="Genomic_DNA"/>
</dbReference>
<dbReference type="PANTHER" id="PTHR33099">
    <property type="entry name" value="FE2OG DIOXYGENASE DOMAIN-CONTAINING PROTEIN"/>
    <property type="match status" value="1"/>
</dbReference>
<keyword evidence="2" id="KW-1185">Reference proteome</keyword>
<evidence type="ECO:0000313" key="2">
    <source>
        <dbReference type="Proteomes" id="UP000467700"/>
    </source>
</evidence>
<evidence type="ECO:0008006" key="3">
    <source>
        <dbReference type="Google" id="ProtNLM"/>
    </source>
</evidence>
<dbReference type="Gene3D" id="2.60.120.620">
    <property type="entry name" value="q2cbj1_9rhob like domain"/>
    <property type="match status" value="1"/>
</dbReference>
<proteinExistence type="predicted"/>
<organism evidence="1 2">
    <name type="scientific">Cyclocybe aegerita</name>
    <name type="common">Black poplar mushroom</name>
    <name type="synonym">Agrocybe aegerita</name>
    <dbReference type="NCBI Taxonomy" id="1973307"/>
    <lineage>
        <taxon>Eukaryota</taxon>
        <taxon>Fungi</taxon>
        <taxon>Dikarya</taxon>
        <taxon>Basidiomycota</taxon>
        <taxon>Agaricomycotina</taxon>
        <taxon>Agaricomycetes</taxon>
        <taxon>Agaricomycetidae</taxon>
        <taxon>Agaricales</taxon>
        <taxon>Agaricineae</taxon>
        <taxon>Bolbitiaceae</taxon>
        <taxon>Cyclocybe</taxon>
    </lineage>
</organism>